<dbReference type="EMBL" id="QBLH01002646">
    <property type="protein sequence ID" value="TGZ47813.1"/>
    <property type="molecule type" value="Genomic_DNA"/>
</dbReference>
<name>A0A4S2KEM5_9HYME</name>
<proteinExistence type="predicted"/>
<dbReference type="Proteomes" id="UP000310200">
    <property type="component" value="Unassembled WGS sequence"/>
</dbReference>
<evidence type="ECO:0000313" key="2">
    <source>
        <dbReference type="Proteomes" id="UP000310200"/>
    </source>
</evidence>
<comment type="caution">
    <text evidence="1">The sequence shown here is derived from an EMBL/GenBank/DDBJ whole genome shotgun (WGS) entry which is preliminary data.</text>
</comment>
<dbReference type="AlphaFoldDB" id="A0A4S2KEM5"/>
<reference evidence="1 2" key="1">
    <citation type="journal article" date="2019" name="Philos. Trans. R. Soc. Lond., B, Biol. Sci.">
        <title>Ant behaviour and brain gene expression of defending hosts depend on the ecological success of the intruding social parasite.</title>
        <authorList>
            <person name="Kaur R."/>
            <person name="Stoldt M."/>
            <person name="Jongepier E."/>
            <person name="Feldmeyer B."/>
            <person name="Menzel F."/>
            <person name="Bornberg-Bauer E."/>
            <person name="Foitzik S."/>
        </authorList>
    </citation>
    <scope>NUCLEOTIDE SEQUENCE [LARGE SCALE GENOMIC DNA]</scope>
    <source>
        <tissue evidence="1">Whole body</tissue>
    </source>
</reference>
<protein>
    <submittedName>
        <fullName evidence="1">Uncharacterized protein</fullName>
    </submittedName>
</protein>
<feature type="non-terminal residue" evidence="1">
    <location>
        <position position="1"/>
    </location>
</feature>
<evidence type="ECO:0000313" key="1">
    <source>
        <dbReference type="EMBL" id="TGZ47813.1"/>
    </source>
</evidence>
<gene>
    <name evidence="1" type="ORF">DBV15_12360</name>
</gene>
<sequence>TCFQRRLPEDPTRLSHLAAKQSAYRVRMYLHRAHSRGAVEFFVCRESREQDAVSRDCSRLQLLAACPVSRGGTTSDPWAMSAAMEAAGDHVLYRGRPPTTMRGKERESILACVSSQREPQNNVLYIPARGWFRELHKRCVEARGQHILHTLAPPALHLRVGCVHVVRTGGQAGACTGPVSSGGCRRIPPDFLISPRSNRRIVCACTYIAPIHAEPSNFSRLQLLAACPVSRGGTTSDPWAMSAAMEAAGDHVLYRGRPPTTMRGKERESILACVSSQRGGRNV</sequence>
<accession>A0A4S2KEM5</accession>
<keyword evidence="2" id="KW-1185">Reference proteome</keyword>
<organism evidence="1 2">
    <name type="scientific">Temnothorax longispinosus</name>
    <dbReference type="NCBI Taxonomy" id="300112"/>
    <lineage>
        <taxon>Eukaryota</taxon>
        <taxon>Metazoa</taxon>
        <taxon>Ecdysozoa</taxon>
        <taxon>Arthropoda</taxon>
        <taxon>Hexapoda</taxon>
        <taxon>Insecta</taxon>
        <taxon>Pterygota</taxon>
        <taxon>Neoptera</taxon>
        <taxon>Endopterygota</taxon>
        <taxon>Hymenoptera</taxon>
        <taxon>Apocrita</taxon>
        <taxon>Aculeata</taxon>
        <taxon>Formicoidea</taxon>
        <taxon>Formicidae</taxon>
        <taxon>Myrmicinae</taxon>
        <taxon>Temnothorax</taxon>
    </lineage>
</organism>